<keyword evidence="1" id="KW-0472">Membrane</keyword>
<feature type="transmembrane region" description="Helical" evidence="1">
    <location>
        <begin position="103"/>
        <end position="122"/>
    </location>
</feature>
<sequence length="176" mass="20360">MEWLAGIGAFTLFFLYDWNRIFWKKRWMTSFFSAGCIILAVTGVLFVWEAFQSGRGLRLLWLIPAAASLCALIYALFFALPFDDTYRKEAAGGRVCRSGLYGYCRHPGILAFFFCFLFLGLAAGERQLAAGMFYSGLNLLYAWYQDRIIFTREFSDYGEYRRDVPFLFPVRGKARQ</sequence>
<reference evidence="2" key="2">
    <citation type="submission" date="2021-04" db="EMBL/GenBank/DDBJ databases">
        <authorList>
            <person name="Gilroy R."/>
        </authorList>
    </citation>
    <scope>NUCLEOTIDE SEQUENCE</scope>
    <source>
        <strain evidence="2">ChiGjej4B4-12881</strain>
    </source>
</reference>
<dbReference type="Proteomes" id="UP000886780">
    <property type="component" value="Unassembled WGS sequence"/>
</dbReference>
<feature type="transmembrane region" description="Helical" evidence="1">
    <location>
        <begin position="128"/>
        <end position="144"/>
    </location>
</feature>
<feature type="transmembrane region" description="Helical" evidence="1">
    <location>
        <begin position="60"/>
        <end position="82"/>
    </location>
</feature>
<dbReference type="Gene3D" id="1.20.120.1630">
    <property type="match status" value="1"/>
</dbReference>
<comment type="caution">
    <text evidence="2">The sequence shown here is derived from an EMBL/GenBank/DDBJ whole genome shotgun (WGS) entry which is preliminary data.</text>
</comment>
<feature type="transmembrane region" description="Helical" evidence="1">
    <location>
        <begin position="30"/>
        <end position="48"/>
    </location>
</feature>
<protein>
    <recommendedName>
        <fullName evidence="4">Isoprenylcysteine carboxylmethyltransferase family protein</fullName>
    </recommendedName>
</protein>
<evidence type="ECO:0008006" key="4">
    <source>
        <dbReference type="Google" id="ProtNLM"/>
    </source>
</evidence>
<evidence type="ECO:0000313" key="2">
    <source>
        <dbReference type="EMBL" id="HIX51355.1"/>
    </source>
</evidence>
<gene>
    <name evidence="2" type="ORF">IAA28_00955</name>
</gene>
<evidence type="ECO:0000256" key="1">
    <source>
        <dbReference type="SAM" id="Phobius"/>
    </source>
</evidence>
<feature type="transmembrane region" description="Helical" evidence="1">
    <location>
        <begin position="6"/>
        <end position="23"/>
    </location>
</feature>
<name>A0A9D2AVE4_9FIRM</name>
<accession>A0A9D2AVE4</accession>
<dbReference type="EMBL" id="DXEU01000020">
    <property type="protein sequence ID" value="HIX51355.1"/>
    <property type="molecule type" value="Genomic_DNA"/>
</dbReference>
<dbReference type="AlphaFoldDB" id="A0A9D2AVE4"/>
<evidence type="ECO:0000313" key="3">
    <source>
        <dbReference type="Proteomes" id="UP000886780"/>
    </source>
</evidence>
<keyword evidence="1" id="KW-1133">Transmembrane helix</keyword>
<organism evidence="2 3">
    <name type="scientific">Candidatus Lachnoclostridium stercoripullorum</name>
    <dbReference type="NCBI Taxonomy" id="2838635"/>
    <lineage>
        <taxon>Bacteria</taxon>
        <taxon>Bacillati</taxon>
        <taxon>Bacillota</taxon>
        <taxon>Clostridia</taxon>
        <taxon>Lachnospirales</taxon>
        <taxon>Lachnospiraceae</taxon>
    </lineage>
</organism>
<keyword evidence="1" id="KW-0812">Transmembrane</keyword>
<proteinExistence type="predicted"/>
<reference evidence="2" key="1">
    <citation type="journal article" date="2021" name="PeerJ">
        <title>Extensive microbial diversity within the chicken gut microbiome revealed by metagenomics and culture.</title>
        <authorList>
            <person name="Gilroy R."/>
            <person name="Ravi A."/>
            <person name="Getino M."/>
            <person name="Pursley I."/>
            <person name="Horton D.L."/>
            <person name="Alikhan N.F."/>
            <person name="Baker D."/>
            <person name="Gharbi K."/>
            <person name="Hall N."/>
            <person name="Watson M."/>
            <person name="Adriaenssens E.M."/>
            <person name="Foster-Nyarko E."/>
            <person name="Jarju S."/>
            <person name="Secka A."/>
            <person name="Antonio M."/>
            <person name="Oren A."/>
            <person name="Chaudhuri R.R."/>
            <person name="La Ragione R."/>
            <person name="Hildebrand F."/>
            <person name="Pallen M.J."/>
        </authorList>
    </citation>
    <scope>NUCLEOTIDE SEQUENCE</scope>
    <source>
        <strain evidence="2">ChiGjej4B4-12881</strain>
    </source>
</reference>